<protein>
    <recommendedName>
        <fullName evidence="3">DUF177 domain-containing protein</fullName>
    </recommendedName>
</protein>
<dbReference type="HOGENOM" id="CLU_100236_0_0_11"/>
<dbReference type="Pfam" id="PF02620">
    <property type="entry name" value="YceD"/>
    <property type="match status" value="1"/>
</dbReference>
<accession>A0LV88</accession>
<evidence type="ECO:0000313" key="2">
    <source>
        <dbReference type="Proteomes" id="UP000008221"/>
    </source>
</evidence>
<evidence type="ECO:0000313" key="1">
    <source>
        <dbReference type="EMBL" id="ABK53348.1"/>
    </source>
</evidence>
<name>A0LV88_ACIC1</name>
<sequence>MAQGAGDRTHRGAGPLVVDIREIAYRPGRMRKVSRVVPAPADLRGELIHVPDGSDLALDVQIESVREGVWVSGTAQVSLTGECARCLEAFDTELVVELEQLFVYPGHRVADDDEIGEVVDEAIDLEPVVHDAVVLALPLAPLCRDDCPGLCPRCGVALATVSEHRHPEEIDARWEALRTLADGLG</sequence>
<dbReference type="InParanoid" id="A0LV88"/>
<dbReference type="STRING" id="351607.Acel_1576"/>
<dbReference type="OrthoDB" id="9790372at2"/>
<gene>
    <name evidence="1" type="ordered locus">Acel_1576</name>
</gene>
<reference evidence="1 2" key="1">
    <citation type="journal article" date="2009" name="Genome Res.">
        <title>Complete genome of the cellulolytic thermophile Acidothermus cellulolyticus 11B provides insights into its ecophysiological and evolutionary adaptations.</title>
        <authorList>
            <person name="Barabote R.D."/>
            <person name="Xie G."/>
            <person name="Leu D.H."/>
            <person name="Normand P."/>
            <person name="Necsulea A."/>
            <person name="Daubin V."/>
            <person name="Medigue C."/>
            <person name="Adney W.S."/>
            <person name="Xu X.C."/>
            <person name="Lapidus A."/>
            <person name="Parales R.E."/>
            <person name="Detter C."/>
            <person name="Pujic P."/>
            <person name="Bruce D."/>
            <person name="Lavire C."/>
            <person name="Challacombe J.F."/>
            <person name="Brettin T.S."/>
            <person name="Berry A.M."/>
        </authorList>
    </citation>
    <scope>NUCLEOTIDE SEQUENCE [LARGE SCALE GENOMIC DNA]</scope>
    <source>
        <strain evidence="2">ATCC 43068 / DSM 8971 / 11B</strain>
    </source>
</reference>
<dbReference type="Proteomes" id="UP000008221">
    <property type="component" value="Chromosome"/>
</dbReference>
<evidence type="ECO:0008006" key="3">
    <source>
        <dbReference type="Google" id="ProtNLM"/>
    </source>
</evidence>
<organism evidence="1 2">
    <name type="scientific">Acidothermus cellulolyticus (strain ATCC 43068 / DSM 8971 / 11B)</name>
    <dbReference type="NCBI Taxonomy" id="351607"/>
    <lineage>
        <taxon>Bacteria</taxon>
        <taxon>Bacillati</taxon>
        <taxon>Actinomycetota</taxon>
        <taxon>Actinomycetes</taxon>
        <taxon>Acidothermales</taxon>
        <taxon>Acidothermaceae</taxon>
        <taxon>Acidothermus</taxon>
    </lineage>
</organism>
<dbReference type="PANTHER" id="PTHR34374">
    <property type="entry name" value="LARGE RIBOSOMAL RNA SUBUNIT ACCUMULATION PROTEIN YCED HOMOLOG 1, CHLOROPLASTIC"/>
    <property type="match status" value="1"/>
</dbReference>
<dbReference type="PANTHER" id="PTHR34374:SF1">
    <property type="entry name" value="LARGE RIBOSOMAL RNA SUBUNIT ACCUMULATION PROTEIN YCED HOMOLOG 1, CHLOROPLASTIC"/>
    <property type="match status" value="1"/>
</dbReference>
<dbReference type="InterPro" id="IPR003772">
    <property type="entry name" value="YceD"/>
</dbReference>
<proteinExistence type="predicted"/>
<dbReference type="FunCoup" id="A0LV88">
    <property type="interactions" value="5"/>
</dbReference>
<dbReference type="KEGG" id="ace:Acel_1576"/>
<dbReference type="eggNOG" id="COG1399">
    <property type="taxonomic scope" value="Bacteria"/>
</dbReference>
<dbReference type="AlphaFoldDB" id="A0LV88"/>
<keyword evidence="2" id="KW-1185">Reference proteome</keyword>
<dbReference type="EMBL" id="CP000481">
    <property type="protein sequence ID" value="ABK53348.1"/>
    <property type="molecule type" value="Genomic_DNA"/>
</dbReference>